<proteinExistence type="predicted"/>
<keyword evidence="3" id="KW-1185">Reference proteome</keyword>
<evidence type="ECO:0000256" key="1">
    <source>
        <dbReference type="SAM" id="Coils"/>
    </source>
</evidence>
<evidence type="ECO:0000313" key="3">
    <source>
        <dbReference type="Proteomes" id="UP000027265"/>
    </source>
</evidence>
<sequence length="186" mass="20953">MKAQDKKQDDALLAVQKLLQEVLENDVVDHLKSEVEAQIAAVIDKEVEEQVKLQLDYHLSQTLQDEIENYRRQIETAQRDLVNSESRRANSVLEKPKDLVHPVYGPNGEVSKKYPKDLQALFNIDGNTAKELVIEYQIGAVSTSRNVNLNMFMRHIGVAFQLMSAGPDQPSIPVKINRHNGIVAAL</sequence>
<protein>
    <submittedName>
        <fullName evidence="2">Uncharacterized protein</fullName>
    </submittedName>
</protein>
<name>A0A067P821_9AGAM</name>
<accession>A0A067P821</accession>
<gene>
    <name evidence="2" type="ORF">JAAARDRAFT_546849</name>
</gene>
<dbReference type="HOGENOM" id="CLU_1533706_0_0_1"/>
<dbReference type="EMBL" id="KL197754">
    <property type="protein sequence ID" value="KDQ50914.1"/>
    <property type="molecule type" value="Genomic_DNA"/>
</dbReference>
<keyword evidence="1" id="KW-0175">Coiled coil</keyword>
<organism evidence="2 3">
    <name type="scientific">Jaapia argillacea MUCL 33604</name>
    <dbReference type="NCBI Taxonomy" id="933084"/>
    <lineage>
        <taxon>Eukaryota</taxon>
        <taxon>Fungi</taxon>
        <taxon>Dikarya</taxon>
        <taxon>Basidiomycota</taxon>
        <taxon>Agaricomycotina</taxon>
        <taxon>Agaricomycetes</taxon>
        <taxon>Agaricomycetidae</taxon>
        <taxon>Jaapiales</taxon>
        <taxon>Jaapiaceae</taxon>
        <taxon>Jaapia</taxon>
    </lineage>
</organism>
<evidence type="ECO:0000313" key="2">
    <source>
        <dbReference type="EMBL" id="KDQ50914.1"/>
    </source>
</evidence>
<dbReference type="OrthoDB" id="3235759at2759"/>
<dbReference type="Proteomes" id="UP000027265">
    <property type="component" value="Unassembled WGS sequence"/>
</dbReference>
<feature type="coiled-coil region" evidence="1">
    <location>
        <begin position="60"/>
        <end position="87"/>
    </location>
</feature>
<dbReference type="AlphaFoldDB" id="A0A067P821"/>
<dbReference type="InParanoid" id="A0A067P821"/>
<reference evidence="3" key="1">
    <citation type="journal article" date="2014" name="Proc. Natl. Acad. Sci. U.S.A.">
        <title>Extensive sampling of basidiomycete genomes demonstrates inadequacy of the white-rot/brown-rot paradigm for wood decay fungi.</title>
        <authorList>
            <person name="Riley R."/>
            <person name="Salamov A.A."/>
            <person name="Brown D.W."/>
            <person name="Nagy L.G."/>
            <person name="Floudas D."/>
            <person name="Held B.W."/>
            <person name="Levasseur A."/>
            <person name="Lombard V."/>
            <person name="Morin E."/>
            <person name="Otillar R."/>
            <person name="Lindquist E.A."/>
            <person name="Sun H."/>
            <person name="LaButti K.M."/>
            <person name="Schmutz J."/>
            <person name="Jabbour D."/>
            <person name="Luo H."/>
            <person name="Baker S.E."/>
            <person name="Pisabarro A.G."/>
            <person name="Walton J.D."/>
            <person name="Blanchette R.A."/>
            <person name="Henrissat B."/>
            <person name="Martin F."/>
            <person name="Cullen D."/>
            <person name="Hibbett D.S."/>
            <person name="Grigoriev I.V."/>
        </authorList>
    </citation>
    <scope>NUCLEOTIDE SEQUENCE [LARGE SCALE GENOMIC DNA]</scope>
    <source>
        <strain evidence="3">MUCL 33604</strain>
    </source>
</reference>